<comment type="caution">
    <text evidence="3">The sequence shown here is derived from an EMBL/GenBank/DDBJ whole genome shotgun (WGS) entry which is preliminary data.</text>
</comment>
<feature type="compositionally biased region" description="Polar residues" evidence="1">
    <location>
        <begin position="112"/>
        <end position="164"/>
    </location>
</feature>
<name>A0A4R0QWE4_9BIFI</name>
<evidence type="ECO:0000313" key="4">
    <source>
        <dbReference type="Proteomes" id="UP000291289"/>
    </source>
</evidence>
<dbReference type="OrthoDB" id="10015387at2"/>
<accession>A0A4R0QWE4</accession>
<dbReference type="AlphaFoldDB" id="A0A4R0QWE4"/>
<evidence type="ECO:0000313" key="3">
    <source>
        <dbReference type="EMBL" id="TCD53830.1"/>
    </source>
</evidence>
<keyword evidence="2" id="KW-0472">Membrane</keyword>
<dbReference type="EMBL" id="RXLP01000026">
    <property type="protein sequence ID" value="TCD53830.1"/>
    <property type="molecule type" value="Genomic_DNA"/>
</dbReference>
<protein>
    <submittedName>
        <fullName evidence="3">Uncharacterized protein</fullName>
    </submittedName>
</protein>
<keyword evidence="2" id="KW-1133">Transmembrane helix</keyword>
<dbReference type="Proteomes" id="UP000291289">
    <property type="component" value="Unassembled WGS sequence"/>
</dbReference>
<dbReference type="RefSeq" id="WP_131285222.1">
    <property type="nucleotide sequence ID" value="NZ_RXLP01000026.1"/>
</dbReference>
<feature type="transmembrane region" description="Helical" evidence="2">
    <location>
        <begin position="57"/>
        <end position="79"/>
    </location>
</feature>
<evidence type="ECO:0000256" key="1">
    <source>
        <dbReference type="SAM" id="MobiDB-lite"/>
    </source>
</evidence>
<keyword evidence="4" id="KW-1185">Reference proteome</keyword>
<feature type="region of interest" description="Disordered" evidence="1">
    <location>
        <begin position="82"/>
        <end position="164"/>
    </location>
</feature>
<keyword evidence="2" id="KW-0812">Transmembrane</keyword>
<evidence type="ECO:0000256" key="2">
    <source>
        <dbReference type="SAM" id="Phobius"/>
    </source>
</evidence>
<feature type="compositionally biased region" description="Gly residues" evidence="1">
    <location>
        <begin position="96"/>
        <end position="107"/>
    </location>
</feature>
<sequence length="164" mass="16709">MTNTNETNPTNAYNDFAQDMHTTAIPAVEQPSPTTPNPAGSSNLADTAASVNRKKTILHVASGFIAAAILITPTTWMIASQAAQNSTPGMSQMGQPGQGGAPGGPGNSNGQMSQNMPNGQNDTADSNSQSPNDTNQTAPETSGTNSDNGQSDNTQSDNAQSATN</sequence>
<proteinExistence type="predicted"/>
<organism evidence="3 4">
    <name type="scientific">Alloscardovia theropitheci</name>
    <dbReference type="NCBI Taxonomy" id="2496842"/>
    <lineage>
        <taxon>Bacteria</taxon>
        <taxon>Bacillati</taxon>
        <taxon>Actinomycetota</taxon>
        <taxon>Actinomycetes</taxon>
        <taxon>Bifidobacteriales</taxon>
        <taxon>Bifidobacteriaceae</taxon>
        <taxon>Alloscardovia</taxon>
    </lineage>
</organism>
<reference evidence="3 4" key="1">
    <citation type="submission" date="2018-12" db="EMBL/GenBank/DDBJ databases">
        <title>Alloscrdovia theropitheci sp. nov: a novel taxon from the feces of the bleeding-herat monkey (Theropithecus geleda).</title>
        <authorList>
            <person name="Modesto M."/>
        </authorList>
    </citation>
    <scope>NUCLEOTIDE SEQUENCE [LARGE SCALE GENOMIC DNA]</scope>
    <source>
        <strain evidence="3 4">GLDI4/2</strain>
    </source>
</reference>
<gene>
    <name evidence="3" type="ORF">EJ419_07650</name>
</gene>